<comment type="caution">
    <text evidence="2">The sequence shown here is derived from an EMBL/GenBank/DDBJ whole genome shotgun (WGS) entry which is preliminary data.</text>
</comment>
<proteinExistence type="predicted"/>
<dbReference type="Pfam" id="PF20330">
    <property type="entry name" value="DUF6625"/>
    <property type="match status" value="1"/>
</dbReference>
<gene>
    <name evidence="2" type="ORF">AB1Y20_001818</name>
</gene>
<accession>A0AB34KCG4</accession>
<evidence type="ECO:0000313" key="3">
    <source>
        <dbReference type="Proteomes" id="UP001515480"/>
    </source>
</evidence>
<protein>
    <submittedName>
        <fullName evidence="2">Uncharacterized protein</fullName>
    </submittedName>
</protein>
<name>A0AB34KCG4_PRYPA</name>
<evidence type="ECO:0000313" key="2">
    <source>
        <dbReference type="EMBL" id="KAL1530927.1"/>
    </source>
</evidence>
<organism evidence="2 3">
    <name type="scientific">Prymnesium parvum</name>
    <name type="common">Toxic golden alga</name>
    <dbReference type="NCBI Taxonomy" id="97485"/>
    <lineage>
        <taxon>Eukaryota</taxon>
        <taxon>Haptista</taxon>
        <taxon>Haptophyta</taxon>
        <taxon>Prymnesiophyceae</taxon>
        <taxon>Prymnesiales</taxon>
        <taxon>Prymnesiaceae</taxon>
        <taxon>Prymnesium</taxon>
    </lineage>
</organism>
<keyword evidence="3" id="KW-1185">Reference proteome</keyword>
<dbReference type="Proteomes" id="UP001515480">
    <property type="component" value="Unassembled WGS sequence"/>
</dbReference>
<feature type="compositionally biased region" description="Pro residues" evidence="1">
    <location>
        <begin position="22"/>
        <end position="35"/>
    </location>
</feature>
<feature type="region of interest" description="Disordered" evidence="1">
    <location>
        <begin position="1"/>
        <end position="35"/>
    </location>
</feature>
<dbReference type="AlphaFoldDB" id="A0AB34KCG4"/>
<dbReference type="EMBL" id="JBGBPQ010000001">
    <property type="protein sequence ID" value="KAL1530927.1"/>
    <property type="molecule type" value="Genomic_DNA"/>
</dbReference>
<reference evidence="2 3" key="1">
    <citation type="journal article" date="2024" name="Science">
        <title>Giant polyketide synthase enzymes in the biosynthesis of giant marine polyether toxins.</title>
        <authorList>
            <person name="Fallon T.R."/>
            <person name="Shende V.V."/>
            <person name="Wierzbicki I.H."/>
            <person name="Pendleton A.L."/>
            <person name="Watervoot N.F."/>
            <person name="Auber R.P."/>
            <person name="Gonzalez D.J."/>
            <person name="Wisecaver J.H."/>
            <person name="Moore B.S."/>
        </authorList>
    </citation>
    <scope>NUCLEOTIDE SEQUENCE [LARGE SCALE GENOMIC DNA]</scope>
    <source>
        <strain evidence="2 3">12B1</strain>
    </source>
</reference>
<evidence type="ECO:0000256" key="1">
    <source>
        <dbReference type="SAM" id="MobiDB-lite"/>
    </source>
</evidence>
<sequence length="872" mass="97400">MTPRDCRRTIARRRACAHPPHADAPPPPPNYLPARPPLPPRAAWPEFSCDAVRSLEARGVRLVSPLLRRCAPRPPPAAPRTPRTPALRLAVVIPWTNRCPCHGIPPSEWTAAGASRSLRLSPFFSYWAASAGANAALADFLVVHEPSLREAVARLRPLAPENVRWVEVQSLDERYRQKLNVTIPIHVENQKDLKPTIGLVFEEELRGYSHWAFGDMDVMYGDLSAALHPAVTAGRAVVSLVAAERLPSGAWTRHACLREGTVFAGQLTVFRNERWVAELFTAVAGWRAVLSDPTKRRLTFFDERLFATRVLQVAPREVSLVAAQLTDQFHTLDGRRVGCVAHESALLHLVGAKYRVFRSDSSGWSSAAVPREGQRSAPPRAMALDFPLTGRGWRPLNASALRRIAECPCGQRDTPRANESTPPPAEHREGVFLVHNCSLTVAPPPRGVSPPPAVRHAGMAHLPIWFALPSLDEFRRARLPCERKQRDFSPLVPRDKRAGMGMQHIFAAYEYHNESEYYRQYAESFFAITRAKAGLDSLRHYEILASGAAPFFLKLDELDRRPLSMLPFPARFVREIMTQPGVPSEARVLSAIASSPSTGAAAAALRLGADFNATRHCELQQQLLRYTDRFLTTATLASYFLQQLQAAVGISPDEARVLIFTPPSVTGESWQAAFLYHGLRLRLGERMSSWAGRKRALYADFPPPPPRPRTRREVSSQLYGFGHSWARRLPTPQLYSRCSKEAADELMHLLLLRRLEEGYFNVILVTTCSNRQCDLRGCYGVSAASAIRDYLRRNRATTAVATVDGNDVHGEVASPCHTTFADQLPWVDLHFLREVDPNSPPPLGRTAKAVRMGDGVPDEWRRQRDIRQNELY</sequence>
<dbReference type="InterPro" id="IPR046733">
    <property type="entry name" value="DUF6625"/>
</dbReference>